<feature type="compositionally biased region" description="Low complexity" evidence="2">
    <location>
        <begin position="256"/>
        <end position="297"/>
    </location>
</feature>
<dbReference type="Proteomes" id="UP000481153">
    <property type="component" value="Unassembled WGS sequence"/>
</dbReference>
<sequence>MVKALRALGVFTATLLPATVFGHGCLTAPKPTYINPYGDPTAFCGTVNGPKLYPNEPEGFNRGPEDNVNAFLPHLHRDYTSLKDFADKTDSACGECGITKFDAATPLPSDGIIKWRNGQEGWVSSHEGPCEFWCDSTLVYYDDNCARNNPSGDTKIDLGKCQGAKKFVVIWLAMHAPDWQIYKNCVALADGVDPSPTGQPNLTPSPTYIDTTSPPSPNSSDYTNAPNVTSSPDPYAPTATPSPKPTRKVQTVAPISSAPTTNPTTNTPTSSATTARPTSSAPTARPTTSTARPTTTAGKVAGGWQQCGGKGFTSPSQCVRGYHCERVVEWYFQCIPNAIGVGEIETYSQCGGHRFESTAKCKDGDECTKLDDWYSQCLPIKR</sequence>
<dbReference type="SUPFAM" id="SSF57180">
    <property type="entry name" value="Cellulose-binding domain"/>
    <property type="match status" value="2"/>
</dbReference>
<accession>A0A6G0WYI1</accession>
<comment type="caution">
    <text evidence="5">The sequence shown here is derived from an EMBL/GenBank/DDBJ whole genome shotgun (WGS) entry which is preliminary data.</text>
</comment>
<organism evidence="5 6">
    <name type="scientific">Aphanomyces euteiches</name>
    <dbReference type="NCBI Taxonomy" id="100861"/>
    <lineage>
        <taxon>Eukaryota</taxon>
        <taxon>Sar</taxon>
        <taxon>Stramenopiles</taxon>
        <taxon>Oomycota</taxon>
        <taxon>Saprolegniomycetes</taxon>
        <taxon>Saprolegniales</taxon>
        <taxon>Verrucalvaceae</taxon>
        <taxon>Aphanomyces</taxon>
    </lineage>
</organism>
<dbReference type="PROSITE" id="PS51164">
    <property type="entry name" value="CBM1_2"/>
    <property type="match status" value="2"/>
</dbReference>
<evidence type="ECO:0000256" key="2">
    <source>
        <dbReference type="SAM" id="MobiDB-lite"/>
    </source>
</evidence>
<evidence type="ECO:0000313" key="6">
    <source>
        <dbReference type="Proteomes" id="UP000481153"/>
    </source>
</evidence>
<dbReference type="SMART" id="SM00236">
    <property type="entry name" value="fCBD"/>
    <property type="match status" value="2"/>
</dbReference>
<feature type="chain" id="PRO_5026197102" description="CBM1 domain-containing protein" evidence="3">
    <location>
        <begin position="23"/>
        <end position="382"/>
    </location>
</feature>
<feature type="compositionally biased region" description="Polar residues" evidence="2">
    <location>
        <begin position="221"/>
        <end position="232"/>
    </location>
</feature>
<feature type="compositionally biased region" description="Polar residues" evidence="2">
    <location>
        <begin position="196"/>
        <end position="212"/>
    </location>
</feature>
<feature type="domain" description="CBM1" evidence="4">
    <location>
        <begin position="342"/>
        <end position="378"/>
    </location>
</feature>
<feature type="region of interest" description="Disordered" evidence="2">
    <location>
        <begin position="196"/>
        <end position="299"/>
    </location>
</feature>
<feature type="signal peptide" evidence="3">
    <location>
        <begin position="1"/>
        <end position="22"/>
    </location>
</feature>
<dbReference type="GO" id="GO:0030248">
    <property type="term" value="F:cellulose binding"/>
    <property type="evidence" value="ECO:0007669"/>
    <property type="project" value="InterPro"/>
</dbReference>
<dbReference type="InterPro" id="IPR035971">
    <property type="entry name" value="CBD_sf"/>
</dbReference>
<protein>
    <recommendedName>
        <fullName evidence="4">CBM1 domain-containing protein</fullName>
    </recommendedName>
</protein>
<dbReference type="GO" id="GO:0005975">
    <property type="term" value="P:carbohydrate metabolic process"/>
    <property type="evidence" value="ECO:0007669"/>
    <property type="project" value="InterPro"/>
</dbReference>
<feature type="domain" description="CBM1" evidence="4">
    <location>
        <begin position="299"/>
        <end position="335"/>
    </location>
</feature>
<evidence type="ECO:0000256" key="1">
    <source>
        <dbReference type="ARBA" id="ARBA00022729"/>
    </source>
</evidence>
<evidence type="ECO:0000313" key="5">
    <source>
        <dbReference type="EMBL" id="KAF0732640.1"/>
    </source>
</evidence>
<name>A0A6G0WYI1_9STRA</name>
<evidence type="ECO:0000256" key="3">
    <source>
        <dbReference type="SAM" id="SignalP"/>
    </source>
</evidence>
<keyword evidence="1 3" id="KW-0732">Signal</keyword>
<keyword evidence="6" id="KW-1185">Reference proteome</keyword>
<dbReference type="VEuPathDB" id="FungiDB:AeMF1_015134"/>
<dbReference type="Pfam" id="PF00734">
    <property type="entry name" value="CBM_1"/>
    <property type="match status" value="2"/>
</dbReference>
<gene>
    <name evidence="5" type="ORF">Ae201684_010348</name>
</gene>
<evidence type="ECO:0000259" key="4">
    <source>
        <dbReference type="PROSITE" id="PS51164"/>
    </source>
</evidence>
<dbReference type="EMBL" id="VJMJ01000130">
    <property type="protein sequence ID" value="KAF0732640.1"/>
    <property type="molecule type" value="Genomic_DNA"/>
</dbReference>
<reference evidence="5 6" key="1">
    <citation type="submission" date="2019-07" db="EMBL/GenBank/DDBJ databases">
        <title>Genomics analysis of Aphanomyces spp. identifies a new class of oomycete effector associated with host adaptation.</title>
        <authorList>
            <person name="Gaulin E."/>
        </authorList>
    </citation>
    <scope>NUCLEOTIDE SEQUENCE [LARGE SCALE GENOMIC DNA]</scope>
    <source>
        <strain evidence="5 6">ATCC 201684</strain>
    </source>
</reference>
<dbReference type="InterPro" id="IPR000254">
    <property type="entry name" value="CBD"/>
</dbReference>
<dbReference type="GO" id="GO:0005576">
    <property type="term" value="C:extracellular region"/>
    <property type="evidence" value="ECO:0007669"/>
    <property type="project" value="InterPro"/>
</dbReference>
<proteinExistence type="predicted"/>
<dbReference type="AlphaFoldDB" id="A0A6G0WYI1"/>